<feature type="domain" description="Metallo-beta-lactamase" evidence="1">
    <location>
        <begin position="5"/>
        <end position="77"/>
    </location>
</feature>
<dbReference type="GO" id="GO:0005737">
    <property type="term" value="C:cytoplasm"/>
    <property type="evidence" value="ECO:0007669"/>
    <property type="project" value="TreeGrafter"/>
</dbReference>
<dbReference type="AlphaFoldDB" id="A0A7E6EIT4"/>
<evidence type="ECO:0000259" key="1">
    <source>
        <dbReference type="Pfam" id="PF12706"/>
    </source>
</evidence>
<organism evidence="2 3">
    <name type="scientific">Octopus sinensis</name>
    <name type="common">East Asian common octopus</name>
    <dbReference type="NCBI Taxonomy" id="2607531"/>
    <lineage>
        <taxon>Eukaryota</taxon>
        <taxon>Metazoa</taxon>
        <taxon>Spiralia</taxon>
        <taxon>Lophotrochozoa</taxon>
        <taxon>Mollusca</taxon>
        <taxon>Cephalopoda</taxon>
        <taxon>Coleoidea</taxon>
        <taxon>Octopodiformes</taxon>
        <taxon>Octopoda</taxon>
        <taxon>Incirrata</taxon>
        <taxon>Octopodidae</taxon>
        <taxon>Octopus</taxon>
    </lineage>
</organism>
<proteinExistence type="predicted"/>
<gene>
    <name evidence="3" type="primary">LOC115228668</name>
</gene>
<evidence type="ECO:0000313" key="2">
    <source>
        <dbReference type="Proteomes" id="UP000515154"/>
    </source>
</evidence>
<sequence>MDNLNILTDPIVSDIVLCKYIFLPRVNQNAISIPELPEIDYVLISHSHHDHLDYPAFTQLHQRFPKIKFLVPLNVKALILSPIFKTIGMKYGPFDVAALPIGAYAPKFLFKYQHADPRECILIQQDVQAKHCIGVHWGTFRLGYEVV</sequence>
<dbReference type="KEGG" id="osn:115228668"/>
<dbReference type="Gene3D" id="3.60.15.10">
    <property type="entry name" value="Ribonuclease Z/Hydroxyacylglutathione hydrolase-like"/>
    <property type="match status" value="2"/>
</dbReference>
<keyword evidence="2" id="KW-1185">Reference proteome</keyword>
<dbReference type="RefSeq" id="XP_036354885.1">
    <property type="nucleotide sequence ID" value="XM_036498992.1"/>
</dbReference>
<name>A0A7E6EIT4_9MOLL</name>
<protein>
    <submittedName>
        <fullName evidence="3">N-acyl-phosphatidylethanolamine-hydrolyzing phospholipase D-like</fullName>
    </submittedName>
</protein>
<dbReference type="GO" id="GO:0070290">
    <property type="term" value="F:N-acylphosphatidylethanolamine-specific phospholipase D activity"/>
    <property type="evidence" value="ECO:0007669"/>
    <property type="project" value="TreeGrafter"/>
</dbReference>
<evidence type="ECO:0000313" key="3">
    <source>
        <dbReference type="RefSeq" id="XP_036354885.1"/>
    </source>
</evidence>
<dbReference type="Proteomes" id="UP000515154">
    <property type="component" value="Unplaced"/>
</dbReference>
<dbReference type="PANTHER" id="PTHR15032:SF4">
    <property type="entry name" value="N-ACYL-PHOSPHATIDYLETHANOLAMINE-HYDROLYZING PHOSPHOLIPASE D"/>
    <property type="match status" value="1"/>
</dbReference>
<dbReference type="InterPro" id="IPR001279">
    <property type="entry name" value="Metallo-B-lactamas"/>
</dbReference>
<dbReference type="SUPFAM" id="SSF56281">
    <property type="entry name" value="Metallo-hydrolase/oxidoreductase"/>
    <property type="match status" value="1"/>
</dbReference>
<accession>A0A7E6EIT4</accession>
<dbReference type="Pfam" id="PF12706">
    <property type="entry name" value="Lactamase_B_2"/>
    <property type="match status" value="1"/>
</dbReference>
<reference evidence="3" key="1">
    <citation type="submission" date="2025-08" db="UniProtKB">
        <authorList>
            <consortium name="RefSeq"/>
        </authorList>
    </citation>
    <scope>IDENTIFICATION</scope>
</reference>
<dbReference type="InterPro" id="IPR036866">
    <property type="entry name" value="RibonucZ/Hydroxyglut_hydro"/>
</dbReference>
<dbReference type="PANTHER" id="PTHR15032">
    <property type="entry name" value="N-ACYL-PHOSPHATIDYLETHANOLAMINE-HYDROLYZING PHOSPHOLIPASE D"/>
    <property type="match status" value="1"/>
</dbReference>
<dbReference type="GO" id="GO:0070292">
    <property type="term" value="P:N-acylphosphatidylethanolamine metabolic process"/>
    <property type="evidence" value="ECO:0007669"/>
    <property type="project" value="TreeGrafter"/>
</dbReference>
<dbReference type="GO" id="GO:0070291">
    <property type="term" value="P:N-acylethanolamine metabolic process"/>
    <property type="evidence" value="ECO:0007669"/>
    <property type="project" value="TreeGrafter"/>
</dbReference>